<evidence type="ECO:0000256" key="2">
    <source>
        <dbReference type="ARBA" id="ARBA00022692"/>
    </source>
</evidence>
<gene>
    <name evidence="7" type="ORF">DHEL01_v206808</name>
</gene>
<protein>
    <recommendedName>
        <fullName evidence="6">Major facilitator superfamily (MFS) profile domain-containing protein</fullName>
    </recommendedName>
</protein>
<keyword evidence="3 5" id="KW-1133">Transmembrane helix</keyword>
<dbReference type="AlphaFoldDB" id="A0A2P5HX14"/>
<keyword evidence="4 5" id="KW-0472">Membrane</keyword>
<keyword evidence="2 5" id="KW-0812">Transmembrane</keyword>
<feature type="transmembrane region" description="Helical" evidence="5">
    <location>
        <begin position="284"/>
        <end position="307"/>
    </location>
</feature>
<dbReference type="Pfam" id="PF07690">
    <property type="entry name" value="MFS_1"/>
    <property type="match status" value="1"/>
</dbReference>
<feature type="transmembrane region" description="Helical" evidence="5">
    <location>
        <begin position="246"/>
        <end position="272"/>
    </location>
</feature>
<dbReference type="OrthoDB" id="5141738at2759"/>
<dbReference type="PANTHER" id="PTHR23502">
    <property type="entry name" value="MAJOR FACILITATOR SUPERFAMILY"/>
    <property type="match status" value="1"/>
</dbReference>
<evidence type="ECO:0000313" key="7">
    <source>
        <dbReference type="EMBL" id="POS74794.1"/>
    </source>
</evidence>
<evidence type="ECO:0000256" key="1">
    <source>
        <dbReference type="ARBA" id="ARBA00004141"/>
    </source>
</evidence>
<dbReference type="Gene3D" id="1.20.1250.20">
    <property type="entry name" value="MFS general substrate transporter like domains"/>
    <property type="match status" value="1"/>
</dbReference>
<dbReference type="PROSITE" id="PS50850">
    <property type="entry name" value="MFS"/>
    <property type="match status" value="1"/>
</dbReference>
<dbReference type="Proteomes" id="UP000094444">
    <property type="component" value="Unassembled WGS sequence"/>
</dbReference>
<evidence type="ECO:0000256" key="5">
    <source>
        <dbReference type="SAM" id="Phobius"/>
    </source>
</evidence>
<dbReference type="InterPro" id="IPR020846">
    <property type="entry name" value="MFS_dom"/>
</dbReference>
<organism evidence="7 8">
    <name type="scientific">Diaporthe helianthi</name>
    <dbReference type="NCBI Taxonomy" id="158607"/>
    <lineage>
        <taxon>Eukaryota</taxon>
        <taxon>Fungi</taxon>
        <taxon>Dikarya</taxon>
        <taxon>Ascomycota</taxon>
        <taxon>Pezizomycotina</taxon>
        <taxon>Sordariomycetes</taxon>
        <taxon>Sordariomycetidae</taxon>
        <taxon>Diaporthales</taxon>
        <taxon>Diaporthaceae</taxon>
        <taxon>Diaporthe</taxon>
    </lineage>
</organism>
<feature type="transmembrane region" description="Helical" evidence="5">
    <location>
        <begin position="138"/>
        <end position="160"/>
    </location>
</feature>
<dbReference type="EMBL" id="MAVT02000575">
    <property type="protein sequence ID" value="POS74794.1"/>
    <property type="molecule type" value="Genomic_DNA"/>
</dbReference>
<dbReference type="InterPro" id="IPR011701">
    <property type="entry name" value="MFS"/>
</dbReference>
<dbReference type="InterPro" id="IPR036259">
    <property type="entry name" value="MFS_trans_sf"/>
</dbReference>
<proteinExistence type="predicted"/>
<dbReference type="GO" id="GO:0005886">
    <property type="term" value="C:plasma membrane"/>
    <property type="evidence" value="ECO:0007669"/>
    <property type="project" value="TreeGrafter"/>
</dbReference>
<evidence type="ECO:0000313" key="8">
    <source>
        <dbReference type="Proteomes" id="UP000094444"/>
    </source>
</evidence>
<evidence type="ECO:0000259" key="6">
    <source>
        <dbReference type="PROSITE" id="PS50850"/>
    </source>
</evidence>
<comment type="caution">
    <text evidence="7">The sequence shown here is derived from an EMBL/GenBank/DDBJ whole genome shotgun (WGS) entry which is preliminary data.</text>
</comment>
<name>A0A2P5HX14_DIAHE</name>
<feature type="transmembrane region" description="Helical" evidence="5">
    <location>
        <begin position="166"/>
        <end position="187"/>
    </location>
</feature>
<dbReference type="PANTHER" id="PTHR23502:SF74">
    <property type="entry name" value="MAJOR FACILITATOR SUPERFAMILY (MFS) PROFILE DOMAIN-CONTAINING PROTEIN"/>
    <property type="match status" value="1"/>
</dbReference>
<evidence type="ECO:0000256" key="3">
    <source>
        <dbReference type="ARBA" id="ARBA00022989"/>
    </source>
</evidence>
<dbReference type="InParanoid" id="A0A2P5HX14"/>
<dbReference type="STRING" id="158607.A0A2P5HX14"/>
<evidence type="ECO:0000256" key="4">
    <source>
        <dbReference type="ARBA" id="ARBA00023136"/>
    </source>
</evidence>
<keyword evidence="8" id="KW-1185">Reference proteome</keyword>
<feature type="transmembrane region" description="Helical" evidence="5">
    <location>
        <begin position="12"/>
        <end position="30"/>
    </location>
</feature>
<dbReference type="SUPFAM" id="SSF103473">
    <property type="entry name" value="MFS general substrate transporter"/>
    <property type="match status" value="1"/>
</dbReference>
<feature type="transmembrane region" description="Helical" evidence="5">
    <location>
        <begin position="421"/>
        <end position="442"/>
    </location>
</feature>
<dbReference type="GO" id="GO:0022857">
    <property type="term" value="F:transmembrane transporter activity"/>
    <property type="evidence" value="ECO:0007669"/>
    <property type="project" value="InterPro"/>
</dbReference>
<feature type="domain" description="Major facilitator superfamily (MFS) profile" evidence="6">
    <location>
        <begin position="13"/>
        <end position="446"/>
    </location>
</feature>
<accession>A0A2P5HX14</accession>
<sequence length="468" mass="51241">MSAANIVARKLFISTTVILVNFNVTLNSSLPSGAGATLWRHFGVTSEAQKTLPVAIFLVGYIFGPLVFAPLSEYWGRRPVLLCSFAVHTAFTLGCALAPSWGVFLYFRFMLGCAAAAPQTVSGGLFADIYPELGPRGVAVTMLGLTSNVGPLLGPIISGFTSTEVWQWQFWCVLILAAGNWPLLLLLPETFPPVLRNRVRCAATAENATASLHVAHRSVPRTAVVPFLREQARLLARPIWMLSEPLVFFTDLFILYQYAIFFLYFGVYSIIFRGTYGMSDGMTALMFIPTGLGGVISIFIFIAWDRFYEFSVASGKSWALQTLEYRRLPLACLGGPLFAMSQFWLGWTARPTIHWAVPASSGVFLGIGIDLTFLALNNYLTDTYDIYSASALASSVFTRNVLAAVLIPLTTYPLYKDLGTAWGSTTLGCISLVLLPIPFVFIRYGAAIRSRSPLCQKLERMNNSAGSG</sequence>
<comment type="subcellular location">
    <subcellularLocation>
        <location evidence="1">Membrane</location>
        <topology evidence="1">Multi-pass membrane protein</topology>
    </subcellularLocation>
</comment>
<feature type="transmembrane region" description="Helical" evidence="5">
    <location>
        <begin position="50"/>
        <end position="68"/>
    </location>
</feature>
<feature type="transmembrane region" description="Helical" evidence="5">
    <location>
        <begin position="80"/>
        <end position="99"/>
    </location>
</feature>
<feature type="transmembrane region" description="Helical" evidence="5">
    <location>
        <begin position="397"/>
        <end position="415"/>
    </location>
</feature>
<feature type="transmembrane region" description="Helical" evidence="5">
    <location>
        <begin position="353"/>
        <end position="376"/>
    </location>
</feature>
<reference evidence="7" key="1">
    <citation type="submission" date="2017-09" db="EMBL/GenBank/DDBJ databases">
        <title>Polyketide synthases of a Diaporthe helianthi virulent isolate.</title>
        <authorList>
            <person name="Baroncelli R."/>
        </authorList>
    </citation>
    <scope>NUCLEOTIDE SEQUENCE [LARGE SCALE GENOMIC DNA]</scope>
    <source>
        <strain evidence="7">7/96</strain>
    </source>
</reference>